<dbReference type="PRINTS" id="PR00237">
    <property type="entry name" value="GPCRRHODOPSN"/>
</dbReference>
<dbReference type="GO" id="GO:0004989">
    <property type="term" value="F:octopamine receptor activity"/>
    <property type="evidence" value="ECO:0007669"/>
    <property type="project" value="InterPro"/>
</dbReference>
<feature type="compositionally biased region" description="Basic and acidic residues" evidence="12">
    <location>
        <begin position="256"/>
        <end position="290"/>
    </location>
</feature>
<feature type="transmembrane region" description="Helical" evidence="13">
    <location>
        <begin position="207"/>
        <end position="232"/>
    </location>
</feature>
<evidence type="ECO:0000256" key="1">
    <source>
        <dbReference type="ARBA" id="ARBA00004651"/>
    </source>
</evidence>
<dbReference type="Pfam" id="PF00001">
    <property type="entry name" value="7tm_1"/>
    <property type="match status" value="1"/>
</dbReference>
<dbReference type="FunFam" id="1.20.1070.10:FF:000523">
    <property type="entry name" value="5-hydroxytryptamine receptor 2B"/>
    <property type="match status" value="1"/>
</dbReference>
<dbReference type="SUPFAM" id="SSF81321">
    <property type="entry name" value="Family A G protein-coupled receptor-like"/>
    <property type="match status" value="1"/>
</dbReference>
<feature type="transmembrane region" description="Helical" evidence="13">
    <location>
        <begin position="359"/>
        <end position="380"/>
    </location>
</feature>
<evidence type="ECO:0000256" key="5">
    <source>
        <dbReference type="ARBA" id="ARBA00023040"/>
    </source>
</evidence>
<feature type="transmembrane region" description="Helical" evidence="13">
    <location>
        <begin position="83"/>
        <end position="102"/>
    </location>
</feature>
<evidence type="ECO:0000256" key="6">
    <source>
        <dbReference type="ARBA" id="ARBA00023136"/>
    </source>
</evidence>
<evidence type="ECO:0000256" key="2">
    <source>
        <dbReference type="ARBA" id="ARBA00022475"/>
    </source>
</evidence>
<dbReference type="EMBL" id="KQ419643">
    <property type="protein sequence ID" value="KOF82728.1"/>
    <property type="molecule type" value="Genomic_DNA"/>
</dbReference>
<reference evidence="15" key="1">
    <citation type="submission" date="2015-07" db="EMBL/GenBank/DDBJ databases">
        <title>MeaNS - Measles Nucleotide Surveillance Program.</title>
        <authorList>
            <person name="Tran T."/>
            <person name="Druce J."/>
        </authorList>
    </citation>
    <scope>NUCLEOTIDE SEQUENCE</scope>
    <source>
        <strain evidence="15">UCB-OBI-ISO-001</strain>
        <tissue evidence="15">Gonad</tissue>
    </source>
</reference>
<keyword evidence="4 13" id="KW-1133">Transmembrane helix</keyword>
<dbReference type="AlphaFoldDB" id="A0A0L8H0K2"/>
<proteinExistence type="inferred from homology"/>
<keyword evidence="10 11" id="KW-0807">Transducer</keyword>
<evidence type="ECO:0000256" key="8">
    <source>
        <dbReference type="ARBA" id="ARBA00023170"/>
    </source>
</evidence>
<dbReference type="SMART" id="SM01381">
    <property type="entry name" value="7TM_GPCR_Srsx"/>
    <property type="match status" value="1"/>
</dbReference>
<evidence type="ECO:0000256" key="4">
    <source>
        <dbReference type="ARBA" id="ARBA00022989"/>
    </source>
</evidence>
<feature type="transmembrane region" description="Helical" evidence="13">
    <location>
        <begin position="392"/>
        <end position="416"/>
    </location>
</feature>
<dbReference type="InterPro" id="IPR000276">
    <property type="entry name" value="GPCR_Rhodpsn"/>
</dbReference>
<feature type="region of interest" description="Disordered" evidence="12">
    <location>
        <begin position="312"/>
        <end position="336"/>
    </location>
</feature>
<dbReference type="PROSITE" id="PS00237">
    <property type="entry name" value="G_PROTEIN_RECEP_F1_1"/>
    <property type="match status" value="1"/>
</dbReference>
<gene>
    <name evidence="15" type="ORF">OCBIM_22024868mg</name>
</gene>
<dbReference type="PANTHER" id="PTHR24248">
    <property type="entry name" value="ADRENERGIC RECEPTOR-RELATED G-PROTEIN COUPLED RECEPTOR"/>
    <property type="match status" value="1"/>
</dbReference>
<keyword evidence="5 11" id="KW-0297">G-protein coupled receptor</keyword>
<keyword evidence="2" id="KW-1003">Cell membrane</keyword>
<keyword evidence="3 11" id="KW-0812">Transmembrane</keyword>
<dbReference type="STRING" id="37653.A0A0L8H0K2"/>
<evidence type="ECO:0000256" key="13">
    <source>
        <dbReference type="SAM" id="Phobius"/>
    </source>
</evidence>
<dbReference type="OMA" id="CDIMCCT"/>
<dbReference type="PROSITE" id="PS50262">
    <property type="entry name" value="G_PROTEIN_RECEP_F1_2"/>
    <property type="match status" value="1"/>
</dbReference>
<feature type="transmembrane region" description="Helical" evidence="13">
    <location>
        <begin position="47"/>
        <end position="74"/>
    </location>
</feature>
<name>A0A0L8H0K2_OCTBM</name>
<evidence type="ECO:0000259" key="14">
    <source>
        <dbReference type="PROSITE" id="PS50262"/>
    </source>
</evidence>
<evidence type="ECO:0000256" key="12">
    <source>
        <dbReference type="SAM" id="MobiDB-lite"/>
    </source>
</evidence>
<keyword evidence="6 13" id="KW-0472">Membrane</keyword>
<evidence type="ECO:0000256" key="11">
    <source>
        <dbReference type="RuleBase" id="RU000688"/>
    </source>
</evidence>
<dbReference type="InterPro" id="IPR017452">
    <property type="entry name" value="GPCR_Rhodpsn_7TM"/>
</dbReference>
<keyword evidence="9" id="KW-0325">Glycoprotein</keyword>
<dbReference type="InterPro" id="IPR002002">
    <property type="entry name" value="Octopmn_rcpt"/>
</dbReference>
<dbReference type="GO" id="GO:0005886">
    <property type="term" value="C:plasma membrane"/>
    <property type="evidence" value="ECO:0007669"/>
    <property type="project" value="UniProtKB-SubCell"/>
</dbReference>
<comment type="subcellular location">
    <subcellularLocation>
        <location evidence="1">Cell membrane</location>
        <topology evidence="1">Multi-pass membrane protein</topology>
    </subcellularLocation>
</comment>
<evidence type="ECO:0000256" key="9">
    <source>
        <dbReference type="ARBA" id="ARBA00023180"/>
    </source>
</evidence>
<sequence>MEILLTTSSIFPLEEFSFQNFSLTNFSDENVTFSDKTIYSTPSVTNILISLFLALMIVGCIFGNVLVILSVILYKPLRSVQNFFIVSLAVSDLSVAALVMPFHVSNLVLGYWIYGWLLCEIWLTLDVLLCTSSILNLCAIAVDRYWAIHDPLNYAQKRTPTRVGLMIAAVWFVSAMVSIPPVFGWNESGQLYNEIEMQCHLTDDRSYVVFSAFGSFYIPLIMMTFIYFKIFLAIRRRLRKRREQTAMCKIKANSTNKEDKKEQSPESTPAKDKDTPPTPVQEDRSIEGAEMNSEIHVDSGELRSPVTEVCVTSQNGGTHSRLSKEEKEKHGRGKGKRVKSFFEKKQKISLSKERKATRILGIVMLAFILCWLPFFLMYLILPFCQSCSGVPIFAELFIVWLGYVNSGLNPVIYTIFNEEFRKAFYMLLSGVCFKKKGRDKTSKL</sequence>
<keyword evidence="7" id="KW-1015">Disulfide bond</keyword>
<evidence type="ECO:0000256" key="7">
    <source>
        <dbReference type="ARBA" id="ARBA00023157"/>
    </source>
</evidence>
<dbReference type="Gene3D" id="1.20.1070.10">
    <property type="entry name" value="Rhodopsin 7-helix transmembrane proteins"/>
    <property type="match status" value="1"/>
</dbReference>
<organism evidence="15">
    <name type="scientific">Octopus bimaculoides</name>
    <name type="common">California two-spotted octopus</name>
    <dbReference type="NCBI Taxonomy" id="37653"/>
    <lineage>
        <taxon>Eukaryota</taxon>
        <taxon>Metazoa</taxon>
        <taxon>Spiralia</taxon>
        <taxon>Lophotrochozoa</taxon>
        <taxon>Mollusca</taxon>
        <taxon>Cephalopoda</taxon>
        <taxon>Coleoidea</taxon>
        <taxon>Octopodiformes</taxon>
        <taxon>Octopoda</taxon>
        <taxon>Incirrata</taxon>
        <taxon>Octopodidae</taxon>
        <taxon>Octopus</taxon>
    </lineage>
</organism>
<evidence type="ECO:0000313" key="15">
    <source>
        <dbReference type="EMBL" id="KOF82728.1"/>
    </source>
</evidence>
<protein>
    <recommendedName>
        <fullName evidence="14">G-protein coupled receptors family 1 profile domain-containing protein</fullName>
    </recommendedName>
</protein>
<dbReference type="PRINTS" id="PR00664">
    <property type="entry name" value="OCTOPAMINER"/>
</dbReference>
<feature type="domain" description="G-protein coupled receptors family 1 profile" evidence="14">
    <location>
        <begin position="63"/>
        <end position="413"/>
    </location>
</feature>
<accession>A0A0L8H0K2</accession>
<evidence type="ECO:0000256" key="10">
    <source>
        <dbReference type="ARBA" id="ARBA00023224"/>
    </source>
</evidence>
<feature type="transmembrane region" description="Helical" evidence="13">
    <location>
        <begin position="114"/>
        <end position="142"/>
    </location>
</feature>
<comment type="similarity">
    <text evidence="11">Belongs to the G-protein coupled receptor 1 family.</text>
</comment>
<evidence type="ECO:0000256" key="3">
    <source>
        <dbReference type="ARBA" id="ARBA00022692"/>
    </source>
</evidence>
<feature type="transmembrane region" description="Helical" evidence="13">
    <location>
        <begin position="163"/>
        <end position="183"/>
    </location>
</feature>
<dbReference type="OrthoDB" id="5955450at2759"/>
<dbReference type="PANTHER" id="PTHR24248:SF174">
    <property type="entry name" value="TYRAMINE_OCTOPAMINE RECEPTOR"/>
    <property type="match status" value="1"/>
</dbReference>
<feature type="region of interest" description="Disordered" evidence="12">
    <location>
        <begin position="249"/>
        <end position="290"/>
    </location>
</feature>
<keyword evidence="8 11" id="KW-0675">Receptor</keyword>